<reference evidence="4 5" key="1">
    <citation type="submission" date="2014-04" db="EMBL/GenBank/DDBJ databases">
        <title>Genome assembly of Hyalangium minutum DSM 14724.</title>
        <authorList>
            <person name="Sharma G."/>
            <person name="Subramanian S."/>
        </authorList>
    </citation>
    <scope>NUCLEOTIDE SEQUENCE [LARGE SCALE GENOMIC DNA]</scope>
    <source>
        <strain evidence="4 5">DSM 14724</strain>
    </source>
</reference>
<dbReference type="EMBL" id="JMCB01000008">
    <property type="protein sequence ID" value="KFE67061.1"/>
    <property type="molecule type" value="Genomic_DNA"/>
</dbReference>
<organism evidence="4 5">
    <name type="scientific">Hyalangium minutum</name>
    <dbReference type="NCBI Taxonomy" id="394096"/>
    <lineage>
        <taxon>Bacteria</taxon>
        <taxon>Pseudomonadati</taxon>
        <taxon>Myxococcota</taxon>
        <taxon>Myxococcia</taxon>
        <taxon>Myxococcales</taxon>
        <taxon>Cystobacterineae</taxon>
        <taxon>Archangiaceae</taxon>
        <taxon>Hyalangium</taxon>
    </lineage>
</organism>
<dbReference type="InterPro" id="IPR010895">
    <property type="entry name" value="CHRD"/>
</dbReference>
<dbReference type="PATRIC" id="fig|394096.3.peg.4455"/>
<accession>A0A085WH98</accession>
<feature type="chain" id="PRO_5001799853" description="CHRD domain-containing protein" evidence="2">
    <location>
        <begin position="21"/>
        <end position="212"/>
    </location>
</feature>
<dbReference type="STRING" id="394096.DB31_8414"/>
<comment type="caution">
    <text evidence="4">The sequence shown here is derived from an EMBL/GenBank/DDBJ whole genome shotgun (WGS) entry which is preliminary data.</text>
</comment>
<feature type="region of interest" description="Disordered" evidence="1">
    <location>
        <begin position="40"/>
        <end position="73"/>
    </location>
</feature>
<keyword evidence="2" id="KW-0732">Signal</keyword>
<dbReference type="AlphaFoldDB" id="A0A085WH98"/>
<sequence>MRTPVLLALPLALFTLPALAKDPALGATTYTVYEAYMSPAQEPGEESETPKALEKSLGATAPSTPRENRKSRGYGQIRFAKDLSKAYVDVEIQGVNAADILMFHIHCGPPGVLGPIIVDFGESESPAKKLANGKMTLELTNKNVLFVKDMPKSLKPSLPESCPAELGFLAQTKTIAGLEYLARKGVLYFNLHTKAHTYYGEMRGQLYPAKEE</sequence>
<evidence type="ECO:0000256" key="1">
    <source>
        <dbReference type="SAM" id="MobiDB-lite"/>
    </source>
</evidence>
<name>A0A085WH98_9BACT</name>
<dbReference type="Proteomes" id="UP000028725">
    <property type="component" value="Unassembled WGS sequence"/>
</dbReference>
<dbReference type="OrthoDB" id="482689at2"/>
<dbReference type="RefSeq" id="WP_044191033.1">
    <property type="nucleotide sequence ID" value="NZ_JMCB01000008.1"/>
</dbReference>
<feature type="signal peptide" evidence="2">
    <location>
        <begin position="1"/>
        <end position="20"/>
    </location>
</feature>
<keyword evidence="5" id="KW-1185">Reference proteome</keyword>
<feature type="domain" description="CHRD" evidence="3">
    <location>
        <begin position="65"/>
        <end position="206"/>
    </location>
</feature>
<gene>
    <name evidence="4" type="ORF">DB31_8414</name>
</gene>
<evidence type="ECO:0000259" key="3">
    <source>
        <dbReference type="Pfam" id="PF07452"/>
    </source>
</evidence>
<evidence type="ECO:0000313" key="5">
    <source>
        <dbReference type="Proteomes" id="UP000028725"/>
    </source>
</evidence>
<evidence type="ECO:0000256" key="2">
    <source>
        <dbReference type="SAM" id="SignalP"/>
    </source>
</evidence>
<proteinExistence type="predicted"/>
<evidence type="ECO:0000313" key="4">
    <source>
        <dbReference type="EMBL" id="KFE67061.1"/>
    </source>
</evidence>
<dbReference type="Pfam" id="PF07452">
    <property type="entry name" value="CHRD"/>
    <property type="match status" value="1"/>
</dbReference>
<protein>
    <recommendedName>
        <fullName evidence="3">CHRD domain-containing protein</fullName>
    </recommendedName>
</protein>